<dbReference type="EMBL" id="JBEZFP010000005">
    <property type="protein sequence ID" value="MEU8132551.1"/>
    <property type="molecule type" value="Genomic_DNA"/>
</dbReference>
<evidence type="ECO:0000256" key="1">
    <source>
        <dbReference type="ARBA" id="ARBA00022679"/>
    </source>
</evidence>
<dbReference type="PANTHER" id="PTHR48050">
    <property type="entry name" value="STEROL 3-BETA-GLUCOSYLTRANSFERASE"/>
    <property type="match status" value="1"/>
</dbReference>
<dbReference type="Pfam" id="PF06722">
    <property type="entry name" value="EryCIII-like_C"/>
    <property type="match status" value="1"/>
</dbReference>
<dbReference type="InterPro" id="IPR035595">
    <property type="entry name" value="UDP_glycos_trans_CS"/>
</dbReference>
<name>A0ABV3DA00_9ACTN</name>
<dbReference type="CDD" id="cd03784">
    <property type="entry name" value="GT1_Gtf-like"/>
    <property type="match status" value="1"/>
</dbReference>
<dbReference type="Gene3D" id="3.40.50.2000">
    <property type="entry name" value="Glycogen Phosphorylase B"/>
    <property type="match status" value="2"/>
</dbReference>
<dbReference type="SUPFAM" id="SSF53756">
    <property type="entry name" value="UDP-Glycosyltransferase/glycogen phosphorylase"/>
    <property type="match status" value="1"/>
</dbReference>
<dbReference type="InterPro" id="IPR010610">
    <property type="entry name" value="EryCIII-like_C"/>
</dbReference>
<comment type="caution">
    <text evidence="3">The sequence shown here is derived from an EMBL/GenBank/DDBJ whole genome shotgun (WGS) entry which is preliminary data.</text>
</comment>
<reference evidence="3 4" key="1">
    <citation type="submission" date="2024-06" db="EMBL/GenBank/DDBJ databases">
        <title>The Natural Products Discovery Center: Release of the First 8490 Sequenced Strains for Exploring Actinobacteria Biosynthetic Diversity.</title>
        <authorList>
            <person name="Kalkreuter E."/>
            <person name="Kautsar S.A."/>
            <person name="Yang D."/>
            <person name="Bader C.D."/>
            <person name="Teijaro C.N."/>
            <person name="Fluegel L."/>
            <person name="Davis C.M."/>
            <person name="Simpson J.R."/>
            <person name="Lauterbach L."/>
            <person name="Steele A.D."/>
            <person name="Gui C."/>
            <person name="Meng S."/>
            <person name="Li G."/>
            <person name="Viehrig K."/>
            <person name="Ye F."/>
            <person name="Su P."/>
            <person name="Kiefer A.F."/>
            <person name="Nichols A."/>
            <person name="Cepeda A.J."/>
            <person name="Yan W."/>
            <person name="Fan B."/>
            <person name="Jiang Y."/>
            <person name="Adhikari A."/>
            <person name="Zheng C.-J."/>
            <person name="Schuster L."/>
            <person name="Cowan T.M."/>
            <person name="Smanski M.J."/>
            <person name="Chevrette M.G."/>
            <person name="De Carvalho L.P.S."/>
            <person name="Shen B."/>
        </authorList>
    </citation>
    <scope>NUCLEOTIDE SEQUENCE [LARGE SCALE GENOMIC DNA]</scope>
    <source>
        <strain evidence="3 4">NPDC048946</strain>
    </source>
</reference>
<dbReference type="InterPro" id="IPR002213">
    <property type="entry name" value="UDP_glucos_trans"/>
</dbReference>
<feature type="domain" description="Erythromycin biosynthesis protein CIII-like C-terminal" evidence="2">
    <location>
        <begin position="272"/>
        <end position="372"/>
    </location>
</feature>
<dbReference type="PANTHER" id="PTHR48050:SF13">
    <property type="entry name" value="STEROL 3-BETA-GLUCOSYLTRANSFERASE UGT80A2"/>
    <property type="match status" value="1"/>
</dbReference>
<sequence>MRCLFVVPPFAGHVNPTVAVAAELTRRGHEVAWCGPPEVRRLLPPEAVLHPTGGGPEGGYTELHARWRDHRGVNALRFLVEEVLVPLAEQMRPGVDEAIRAVRPHVVVSDQQAFAGAIAAELHGLPWATSATTSVEFTRPFEGFPKVHAWVGERVRAVAARAGLDDDWDPRFSARLVLVFSTPVLVGADGEMPRHHRYVGPAFGARPAPVDFPWERLAADRRRVLVSLGTLNREAGTRFYPAVAEATRSLADRVQVVMSVPGELLGVHDGHVLAREFVPQLDLLPHLDAVVTHGGHNTVCEALAFGLPLVVAPIRDDQPLVAQQVVAAGAGVRVRFGRAHVPEIRQAISDVLDKPDYRAGALRVRDSFARAGGASSAADALEELEAMP</sequence>
<dbReference type="PROSITE" id="PS00375">
    <property type="entry name" value="UDPGT"/>
    <property type="match status" value="1"/>
</dbReference>
<proteinExistence type="predicted"/>
<dbReference type="InterPro" id="IPR050426">
    <property type="entry name" value="Glycosyltransferase_28"/>
</dbReference>
<dbReference type="Proteomes" id="UP001551482">
    <property type="component" value="Unassembled WGS sequence"/>
</dbReference>
<evidence type="ECO:0000313" key="4">
    <source>
        <dbReference type="Proteomes" id="UP001551482"/>
    </source>
</evidence>
<keyword evidence="1" id="KW-0808">Transferase</keyword>
<gene>
    <name evidence="3" type="ORF">AB0C36_03495</name>
</gene>
<evidence type="ECO:0000313" key="3">
    <source>
        <dbReference type="EMBL" id="MEU8132551.1"/>
    </source>
</evidence>
<keyword evidence="4" id="KW-1185">Reference proteome</keyword>
<organism evidence="3 4">
    <name type="scientific">Streptodolium elevatio</name>
    <dbReference type="NCBI Taxonomy" id="3157996"/>
    <lineage>
        <taxon>Bacteria</taxon>
        <taxon>Bacillati</taxon>
        <taxon>Actinomycetota</taxon>
        <taxon>Actinomycetes</taxon>
        <taxon>Kitasatosporales</taxon>
        <taxon>Streptomycetaceae</taxon>
        <taxon>Streptodolium</taxon>
    </lineage>
</organism>
<accession>A0ABV3DA00</accession>
<dbReference type="RefSeq" id="WP_358348543.1">
    <property type="nucleotide sequence ID" value="NZ_JBEZFP010000005.1"/>
</dbReference>
<protein>
    <submittedName>
        <fullName evidence="3">Nucleotide disphospho-sugar-binding domain-containing protein</fullName>
    </submittedName>
</protein>
<evidence type="ECO:0000259" key="2">
    <source>
        <dbReference type="Pfam" id="PF06722"/>
    </source>
</evidence>